<dbReference type="InterPro" id="IPR004399">
    <property type="entry name" value="HMP/HMP-P_kinase_dom"/>
</dbReference>
<dbReference type="RefSeq" id="WP_230436086.1">
    <property type="nucleotide sequence ID" value="NZ_CP087715.1"/>
</dbReference>
<evidence type="ECO:0000313" key="4">
    <source>
        <dbReference type="EMBL" id="MFD1216034.1"/>
    </source>
</evidence>
<dbReference type="GO" id="GO:0016301">
    <property type="term" value="F:kinase activity"/>
    <property type="evidence" value="ECO:0007669"/>
    <property type="project" value="UniProtKB-KW"/>
</dbReference>
<dbReference type="Pfam" id="PF08543">
    <property type="entry name" value="Phos_pyr_kin"/>
    <property type="match status" value="1"/>
</dbReference>
<evidence type="ECO:0000259" key="3">
    <source>
        <dbReference type="Pfam" id="PF08543"/>
    </source>
</evidence>
<sequence length="266" mass="28778">MNMDTRQPIILTIAHHDPSGSAGIAADTETAVSLGCHCTSVISAITVGDTRELAGVAPVDENLLVEQARGVLEDMPVAAIKIGYLGSVENVHALHSVLRDYPDIPLIIDPDATLADKESLLAPPLWTAMCDLLLPQATLVAPNRREARAMAGEADVHDAQAQELLESGCRYLLLTGVPAQAQQLENRLYDVRGLVRQFHWQQLPPAAYGACGTLTTAIACHIAHGLTVLESVNRSQQFTWSAIAHSRRLGMGRPIPNRLFWTCKDD</sequence>
<evidence type="ECO:0000256" key="2">
    <source>
        <dbReference type="ARBA" id="ARBA00012135"/>
    </source>
</evidence>
<proteinExistence type="predicted"/>
<dbReference type="PANTHER" id="PTHR20858:SF17">
    <property type="entry name" value="HYDROXYMETHYLPYRIMIDINE_PHOSPHOMETHYLPYRIMIDINE KINASE THI20-RELATED"/>
    <property type="match status" value="1"/>
</dbReference>
<keyword evidence="4" id="KW-0418">Kinase</keyword>
<evidence type="ECO:0000313" key="5">
    <source>
        <dbReference type="Proteomes" id="UP001597264"/>
    </source>
</evidence>
<dbReference type="EC" id="2.7.1.49" evidence="2"/>
<dbReference type="EMBL" id="JBHTLR010000005">
    <property type="protein sequence ID" value="MFD1216034.1"/>
    <property type="molecule type" value="Genomic_DNA"/>
</dbReference>
<comment type="pathway">
    <text evidence="1">Cofactor biosynthesis; thiamine diphosphate biosynthesis.</text>
</comment>
<dbReference type="CDD" id="cd01169">
    <property type="entry name" value="HMPP_kinase"/>
    <property type="match status" value="1"/>
</dbReference>
<dbReference type="Gene3D" id="3.40.1190.20">
    <property type="match status" value="1"/>
</dbReference>
<dbReference type="SUPFAM" id="SSF53613">
    <property type="entry name" value="Ribokinase-like"/>
    <property type="match status" value="1"/>
</dbReference>
<protein>
    <recommendedName>
        <fullName evidence="2">hydroxymethylpyrimidine kinase</fullName>
        <ecNumber evidence="2">2.7.1.49</ecNumber>
    </recommendedName>
</protein>
<dbReference type="InterPro" id="IPR013749">
    <property type="entry name" value="PM/HMP-P_kinase-1"/>
</dbReference>
<gene>
    <name evidence="4" type="ORF">ACFQ2X_05430</name>
</gene>
<name>A0ABW3U9G3_9GAMM</name>
<feature type="domain" description="Pyridoxamine kinase/Phosphomethylpyrimidine kinase" evidence="3">
    <location>
        <begin position="17"/>
        <end position="252"/>
    </location>
</feature>
<keyword evidence="5" id="KW-1185">Reference proteome</keyword>
<dbReference type="InterPro" id="IPR029056">
    <property type="entry name" value="Ribokinase-like"/>
</dbReference>
<evidence type="ECO:0000256" key="1">
    <source>
        <dbReference type="ARBA" id="ARBA00004948"/>
    </source>
</evidence>
<keyword evidence="4" id="KW-0808">Transferase</keyword>
<organism evidence="4 5">
    <name type="scientific">Microbulbifer celer</name>
    <dbReference type="NCBI Taxonomy" id="435905"/>
    <lineage>
        <taxon>Bacteria</taxon>
        <taxon>Pseudomonadati</taxon>
        <taxon>Pseudomonadota</taxon>
        <taxon>Gammaproteobacteria</taxon>
        <taxon>Cellvibrionales</taxon>
        <taxon>Microbulbiferaceae</taxon>
        <taxon>Microbulbifer</taxon>
    </lineage>
</organism>
<comment type="caution">
    <text evidence="4">The sequence shown here is derived from an EMBL/GenBank/DDBJ whole genome shotgun (WGS) entry which is preliminary data.</text>
</comment>
<accession>A0ABW3U9G3</accession>
<dbReference type="PANTHER" id="PTHR20858">
    <property type="entry name" value="PHOSPHOMETHYLPYRIMIDINE KINASE"/>
    <property type="match status" value="1"/>
</dbReference>
<reference evidence="5" key="1">
    <citation type="journal article" date="2019" name="Int. J. Syst. Evol. Microbiol.">
        <title>The Global Catalogue of Microorganisms (GCM) 10K type strain sequencing project: providing services to taxonomists for standard genome sequencing and annotation.</title>
        <authorList>
            <consortium name="The Broad Institute Genomics Platform"/>
            <consortium name="The Broad Institute Genome Sequencing Center for Infectious Disease"/>
            <person name="Wu L."/>
            <person name="Ma J."/>
        </authorList>
    </citation>
    <scope>NUCLEOTIDE SEQUENCE [LARGE SCALE GENOMIC DNA]</scope>
    <source>
        <strain evidence="5">CCUG 54356</strain>
    </source>
</reference>
<dbReference type="Proteomes" id="UP001597264">
    <property type="component" value="Unassembled WGS sequence"/>
</dbReference>